<reference evidence="2 3" key="1">
    <citation type="journal article" date="2015" name="Genome Biol. Evol.">
        <title>Characterization of Three Mycobacterium spp. with Potential Use in Bioremediation by Genome Sequencing and Comparative Genomics.</title>
        <authorList>
            <person name="Das S."/>
            <person name="Pettersson B.M."/>
            <person name="Behra P.R."/>
            <person name="Ramesh M."/>
            <person name="Dasgupta S."/>
            <person name="Bhattacharya A."/>
            <person name="Kirsebom L.A."/>
        </authorList>
    </citation>
    <scope>NUCLEOTIDE SEQUENCE [LARGE SCALE GENOMIC DNA]</scope>
    <source>
        <strain evidence="2 3">DSM 44219</strain>
    </source>
</reference>
<protein>
    <submittedName>
        <fullName evidence="2">Uncharacterized protein</fullName>
    </submittedName>
</protein>
<feature type="compositionally biased region" description="Basic residues" evidence="1">
    <location>
        <begin position="219"/>
        <end position="233"/>
    </location>
</feature>
<evidence type="ECO:0000313" key="3">
    <source>
        <dbReference type="Proteomes" id="UP000036176"/>
    </source>
</evidence>
<dbReference type="EMBL" id="JYNX01000039">
    <property type="protein sequence ID" value="KMO77187.1"/>
    <property type="molecule type" value="Genomic_DNA"/>
</dbReference>
<organism evidence="2 3">
    <name type="scientific">Mycolicibacterium chubuense</name>
    <name type="common">Mycobacterium chubuense</name>
    <dbReference type="NCBI Taxonomy" id="1800"/>
    <lineage>
        <taxon>Bacteria</taxon>
        <taxon>Bacillati</taxon>
        <taxon>Actinomycetota</taxon>
        <taxon>Actinomycetes</taxon>
        <taxon>Mycobacteriales</taxon>
        <taxon>Mycobacteriaceae</taxon>
        <taxon>Mycolicibacterium</taxon>
    </lineage>
</organism>
<dbReference type="Proteomes" id="UP000036176">
    <property type="component" value="Unassembled WGS sequence"/>
</dbReference>
<gene>
    <name evidence="2" type="ORF">MCHUDSM44219_03417</name>
</gene>
<feature type="region of interest" description="Disordered" evidence="1">
    <location>
        <begin position="171"/>
        <end position="233"/>
    </location>
</feature>
<sequence>MQAIASLSALQFAQLVVEDHRLGRGRRVDVHDVGLLAADPQRTQHRHDRRDAASRRDEQQLFRWRIRQRELPLGGGQPDDRSRFDAADQMRGQESFGGRLDGDRDLALGLLGDRGERIRPPVPAAVDPQADADVLAGLVVPREAPARTDDHRRRVLGLRPDVDDLTAQFPRRPQRVEQRQVVVGQQGRRRAGSEPADHVDPAPGGRLDIPGRRLGPACHRLHQSGHGSPRSRR</sequence>
<proteinExistence type="predicted"/>
<accession>A0A0J6W6C9</accession>
<comment type="caution">
    <text evidence="2">The sequence shown here is derived from an EMBL/GenBank/DDBJ whole genome shotgun (WGS) entry which is preliminary data.</text>
</comment>
<name>A0A0J6W6C9_MYCCU</name>
<evidence type="ECO:0000313" key="2">
    <source>
        <dbReference type="EMBL" id="KMO77187.1"/>
    </source>
</evidence>
<evidence type="ECO:0000256" key="1">
    <source>
        <dbReference type="SAM" id="MobiDB-lite"/>
    </source>
</evidence>
<dbReference type="AlphaFoldDB" id="A0A0J6W6C9"/>
<feature type="compositionally biased region" description="Basic and acidic residues" evidence="1">
    <location>
        <begin position="191"/>
        <end position="200"/>
    </location>
</feature>
<keyword evidence="3" id="KW-1185">Reference proteome</keyword>
<dbReference type="PATRIC" id="fig|1800.3.peg.3430"/>